<keyword evidence="16" id="KW-1185">Reference proteome</keyword>
<evidence type="ECO:0000256" key="3">
    <source>
        <dbReference type="ARBA" id="ARBA00022452"/>
    </source>
</evidence>
<keyword evidence="2 11" id="KW-0813">Transport</keyword>
<evidence type="ECO:0000256" key="2">
    <source>
        <dbReference type="ARBA" id="ARBA00022448"/>
    </source>
</evidence>
<dbReference type="AlphaFoldDB" id="A0A0R0BZU9"/>
<evidence type="ECO:0000259" key="14">
    <source>
        <dbReference type="Pfam" id="PF07715"/>
    </source>
</evidence>
<evidence type="ECO:0000256" key="12">
    <source>
        <dbReference type="RuleBase" id="RU003357"/>
    </source>
</evidence>
<dbReference type="GO" id="GO:0009279">
    <property type="term" value="C:cell outer membrane"/>
    <property type="evidence" value="ECO:0007669"/>
    <property type="project" value="UniProtKB-SubCell"/>
</dbReference>
<dbReference type="Pfam" id="PF00593">
    <property type="entry name" value="TonB_dep_Rec_b-barrel"/>
    <property type="match status" value="1"/>
</dbReference>
<evidence type="ECO:0000256" key="9">
    <source>
        <dbReference type="ARBA" id="ARBA00023136"/>
    </source>
</evidence>
<feature type="domain" description="TonB-dependent receptor plug" evidence="14">
    <location>
        <begin position="43"/>
        <end position="152"/>
    </location>
</feature>
<dbReference type="EMBL" id="LDJH01000011">
    <property type="protein sequence ID" value="KRG58307.1"/>
    <property type="molecule type" value="Genomic_DNA"/>
</dbReference>
<evidence type="ECO:0000313" key="16">
    <source>
        <dbReference type="Proteomes" id="UP000051254"/>
    </source>
</evidence>
<keyword evidence="3 11" id="KW-1134">Transmembrane beta strand</keyword>
<keyword evidence="7" id="KW-0406">Ion transport</keyword>
<keyword evidence="9 11" id="KW-0472">Membrane</keyword>
<comment type="similarity">
    <text evidence="11 12">Belongs to the TonB-dependent receptor family.</text>
</comment>
<evidence type="ECO:0000256" key="11">
    <source>
        <dbReference type="PROSITE-ProRule" id="PRU01360"/>
    </source>
</evidence>
<evidence type="ECO:0000259" key="13">
    <source>
        <dbReference type="Pfam" id="PF00593"/>
    </source>
</evidence>
<proteinExistence type="inferred from homology"/>
<keyword evidence="10 11" id="KW-0998">Cell outer membrane</keyword>
<dbReference type="PANTHER" id="PTHR32552:SF81">
    <property type="entry name" value="TONB-DEPENDENT OUTER MEMBRANE RECEPTOR"/>
    <property type="match status" value="1"/>
</dbReference>
<evidence type="ECO:0000256" key="5">
    <source>
        <dbReference type="ARBA" id="ARBA00022692"/>
    </source>
</evidence>
<evidence type="ECO:0000256" key="4">
    <source>
        <dbReference type="ARBA" id="ARBA00022496"/>
    </source>
</evidence>
<dbReference type="GO" id="GO:0006826">
    <property type="term" value="P:iron ion transport"/>
    <property type="evidence" value="ECO:0007669"/>
    <property type="project" value="UniProtKB-KW"/>
</dbReference>
<keyword evidence="4" id="KW-0410">Iron transport</keyword>
<keyword evidence="8 12" id="KW-0798">TonB box</keyword>
<evidence type="ECO:0000256" key="8">
    <source>
        <dbReference type="ARBA" id="ARBA00023077"/>
    </source>
</evidence>
<dbReference type="InterPro" id="IPR039426">
    <property type="entry name" value="TonB-dep_rcpt-like"/>
</dbReference>
<dbReference type="Proteomes" id="UP000051254">
    <property type="component" value="Unassembled WGS sequence"/>
</dbReference>
<dbReference type="SUPFAM" id="SSF56935">
    <property type="entry name" value="Porins"/>
    <property type="match status" value="1"/>
</dbReference>
<evidence type="ECO:0000256" key="1">
    <source>
        <dbReference type="ARBA" id="ARBA00004571"/>
    </source>
</evidence>
<dbReference type="PANTHER" id="PTHR32552">
    <property type="entry name" value="FERRICHROME IRON RECEPTOR-RELATED"/>
    <property type="match status" value="1"/>
</dbReference>
<feature type="domain" description="TonB-dependent receptor-like beta-barrel" evidence="13">
    <location>
        <begin position="260"/>
        <end position="660"/>
    </location>
</feature>
<dbReference type="STRING" id="266128.ABB25_06520"/>
<comment type="subcellular location">
    <subcellularLocation>
        <location evidence="1 11">Cell outer membrane</location>
        <topology evidence="1 11">Multi-pass membrane protein</topology>
    </subcellularLocation>
</comment>
<reference evidence="15 16" key="1">
    <citation type="submission" date="2015-05" db="EMBL/GenBank/DDBJ databases">
        <title>Genome sequencing and analysis of members of genus Stenotrophomonas.</title>
        <authorList>
            <person name="Patil P.P."/>
            <person name="Midha S."/>
            <person name="Patil P.B."/>
        </authorList>
    </citation>
    <scope>NUCLEOTIDE SEQUENCE [LARGE SCALE GENOMIC DNA]</scope>
    <source>
        <strain evidence="15 16">DSM 17805</strain>
    </source>
</reference>
<evidence type="ECO:0000256" key="6">
    <source>
        <dbReference type="ARBA" id="ARBA00023004"/>
    </source>
</evidence>
<dbReference type="PROSITE" id="PS52016">
    <property type="entry name" value="TONB_DEPENDENT_REC_3"/>
    <property type="match status" value="1"/>
</dbReference>
<dbReference type="InterPro" id="IPR000531">
    <property type="entry name" value="Beta-barrel_TonB"/>
</dbReference>
<evidence type="ECO:0000256" key="10">
    <source>
        <dbReference type="ARBA" id="ARBA00023237"/>
    </source>
</evidence>
<name>A0A0R0BZU9_9GAMM</name>
<evidence type="ECO:0008006" key="17">
    <source>
        <dbReference type="Google" id="ProtNLM"/>
    </source>
</evidence>
<sequence length="697" mass="77444">MAVAIVTALGSGNAQAQSTQSTDEQAVQLDQVSVTAQRREQQVQKTPLSLTVISGPELERMQVTRVDDVKFTTPNIIIEQNTGTSSGAKIIMRGVGADESMFTNDPAVALYIDDVYIARQNGAMFDLYDVERIEVLRGPQGTLYGRNATGGAIRYISKKPTGEDRLSADLSVGNLGRLDGRVMFATRVGETLDVSAAVLSRNRDGILHDQVGNRDVNDQDVLAGRLALASTWGEASYATLSIDRLRERSTPAWGTPVGMVDDKVFPQLGSFYQTRTDAEGLSDMDQFGVALTSETDFGSFSWRNILHYRTMDHHFYMDVDGTDQMRYHLEQDQQQKQRGYEAQFTSQHDGPFNWVAGVFAFQESNDQPTRSDIFARGATTYYVEQDTTAWAVYAQGGYDFSDRLTLTLGGRYSSENKDFNVVARRNDGSIDFTKALDKTWTRPDWKVMLDYDFNDNIMGYASVTTGFKSGGYNGRGTTFATITPVDAETLTAYEIGVKTTLLDNRVRLNANYYRLDYDGIQLTAVNPEGVFVMTNATGALIQGIEVDLQAQVTRKLKVNASFGTIDGEYQNYSDANAAYFNGRSMKSSPDLQWNIGASYVQPLATADLVLSAQARYTDEYYQNQDTSRLIMTRANTEYNARVAYEPHDANWSVALWGKNLSNEFSSTGGFDIAGLGIGVIYPNVPRTYGVEFKYRFW</sequence>
<comment type="caution">
    <text evidence="15">The sequence shown here is derived from an EMBL/GenBank/DDBJ whole genome shotgun (WGS) entry which is preliminary data.</text>
</comment>
<dbReference type="Pfam" id="PF07715">
    <property type="entry name" value="Plug"/>
    <property type="match status" value="1"/>
</dbReference>
<keyword evidence="5 11" id="KW-0812">Transmembrane</keyword>
<evidence type="ECO:0000256" key="7">
    <source>
        <dbReference type="ARBA" id="ARBA00023065"/>
    </source>
</evidence>
<accession>A0A0R0BZU9</accession>
<gene>
    <name evidence="15" type="ORF">ABB25_06520</name>
</gene>
<dbReference type="InterPro" id="IPR036942">
    <property type="entry name" value="Beta-barrel_TonB_sf"/>
</dbReference>
<organism evidence="15 16">
    <name type="scientific">Stenotrophomonas koreensis</name>
    <dbReference type="NCBI Taxonomy" id="266128"/>
    <lineage>
        <taxon>Bacteria</taxon>
        <taxon>Pseudomonadati</taxon>
        <taxon>Pseudomonadota</taxon>
        <taxon>Gammaproteobacteria</taxon>
        <taxon>Lysobacterales</taxon>
        <taxon>Lysobacteraceae</taxon>
        <taxon>Stenotrophomonas</taxon>
    </lineage>
</organism>
<dbReference type="Gene3D" id="2.40.170.20">
    <property type="entry name" value="TonB-dependent receptor, beta-barrel domain"/>
    <property type="match status" value="1"/>
</dbReference>
<protein>
    <recommendedName>
        <fullName evidence="17">TonB-dependent receptor</fullName>
    </recommendedName>
</protein>
<dbReference type="InterPro" id="IPR012910">
    <property type="entry name" value="Plug_dom"/>
</dbReference>
<dbReference type="PATRIC" id="fig|266128.3.peg.169"/>
<evidence type="ECO:0000313" key="15">
    <source>
        <dbReference type="EMBL" id="KRG58307.1"/>
    </source>
</evidence>
<keyword evidence="6" id="KW-0408">Iron</keyword>